<protein>
    <submittedName>
        <fullName evidence="1">Uncharacterized protein</fullName>
    </submittedName>
</protein>
<proteinExistence type="predicted"/>
<dbReference type="AlphaFoldDB" id="A0A9Q5GTL3"/>
<dbReference type="Proteomes" id="UP000281028">
    <property type="component" value="Unassembled WGS sequence"/>
</dbReference>
<comment type="caution">
    <text evidence="1">The sequence shown here is derived from an EMBL/GenBank/DDBJ whole genome shotgun (WGS) entry which is preliminary data.</text>
</comment>
<name>A0A9Q5GTL3_9BACT</name>
<evidence type="ECO:0000313" key="1">
    <source>
        <dbReference type="EMBL" id="NSL91132.1"/>
    </source>
</evidence>
<dbReference type="EMBL" id="RIAR02000001">
    <property type="protein sequence ID" value="NSL91132.1"/>
    <property type="molecule type" value="Genomic_DNA"/>
</dbReference>
<accession>A0A9Q5GTL3</accession>
<sequence length="52" mass="5758">MKRKTPSGKLKLSRIRIATLGKAQPDQLRGTLVTCTNIVCTVTSKVYVCSYE</sequence>
<keyword evidence="2" id="KW-1185">Reference proteome</keyword>
<reference evidence="1" key="1">
    <citation type="submission" date="2020-05" db="EMBL/GenBank/DDBJ databases">
        <title>Chitinophaga laudate sp. nov., isolated from a tropical peat swamp.</title>
        <authorList>
            <person name="Goh C.B.S."/>
            <person name="Lee M.S."/>
            <person name="Parimannan S."/>
            <person name="Pasbakhsh P."/>
            <person name="Yule C.M."/>
            <person name="Rajandas H."/>
            <person name="Loke S."/>
            <person name="Croft L."/>
            <person name="Tan J.B.L."/>
        </authorList>
    </citation>
    <scope>NUCLEOTIDE SEQUENCE</scope>
    <source>
        <strain evidence="1">Mgbs1</strain>
    </source>
</reference>
<organism evidence="1 2">
    <name type="scientific">Chitinophaga solisilvae</name>
    <dbReference type="NCBI Taxonomy" id="1233460"/>
    <lineage>
        <taxon>Bacteria</taxon>
        <taxon>Pseudomonadati</taxon>
        <taxon>Bacteroidota</taxon>
        <taxon>Chitinophagia</taxon>
        <taxon>Chitinophagales</taxon>
        <taxon>Chitinophagaceae</taxon>
        <taxon>Chitinophaga</taxon>
    </lineage>
</organism>
<gene>
    <name evidence="1" type="ORF">ECE50_030190</name>
</gene>
<evidence type="ECO:0000313" key="2">
    <source>
        <dbReference type="Proteomes" id="UP000281028"/>
    </source>
</evidence>